<dbReference type="InterPro" id="IPR053156">
    <property type="entry name" value="T6SS_TssM-like"/>
</dbReference>
<dbReference type="Pfam" id="PF06761">
    <property type="entry name" value="IcmF-related"/>
    <property type="match status" value="1"/>
</dbReference>
<feature type="domain" description="Type VI secretion system IcmF C-terminal" evidence="2">
    <location>
        <begin position="1007"/>
        <end position="1109"/>
    </location>
</feature>
<dbReference type="PANTHER" id="PTHR36153">
    <property type="entry name" value="INNER MEMBRANE PROTEIN-RELATED"/>
    <property type="match status" value="1"/>
</dbReference>
<feature type="transmembrane region" description="Helical" evidence="1">
    <location>
        <begin position="7"/>
        <end position="29"/>
    </location>
</feature>
<keyword evidence="1" id="KW-0472">Membrane</keyword>
<accession>A0A2T3NZ97</accession>
<dbReference type="Pfam" id="PF14331">
    <property type="entry name" value="IcmF-related_N"/>
    <property type="match status" value="1"/>
</dbReference>
<keyword evidence="1" id="KW-1133">Transmembrane helix</keyword>
<dbReference type="PANTHER" id="PTHR36153:SF1">
    <property type="entry name" value="TYPE VI SECRETION SYSTEM COMPONENT TSSM1"/>
    <property type="match status" value="1"/>
</dbReference>
<dbReference type="InterPro" id="IPR010623">
    <property type="entry name" value="IcmF_C"/>
</dbReference>
<organism evidence="5 6">
    <name type="scientific">Photobacterium sanctipauli</name>
    <dbReference type="NCBI Taxonomy" id="1342794"/>
    <lineage>
        <taxon>Bacteria</taxon>
        <taxon>Pseudomonadati</taxon>
        <taxon>Pseudomonadota</taxon>
        <taxon>Gammaproteobacteria</taxon>
        <taxon>Vibrionales</taxon>
        <taxon>Vibrionaceae</taxon>
        <taxon>Photobacterium</taxon>
    </lineage>
</organism>
<name>A0A2T3NZ97_9GAMM</name>
<evidence type="ECO:0000256" key="1">
    <source>
        <dbReference type="SAM" id="Phobius"/>
    </source>
</evidence>
<reference evidence="5 6" key="1">
    <citation type="submission" date="2018-01" db="EMBL/GenBank/DDBJ databases">
        <title>Whole genome sequencing of Histamine producing bacteria.</title>
        <authorList>
            <person name="Butler K."/>
        </authorList>
    </citation>
    <scope>NUCLEOTIDE SEQUENCE [LARGE SCALE GENOMIC DNA]</scope>
    <source>
        <strain evidence="5 6">DSM 100436</strain>
    </source>
</reference>
<feature type="transmembrane region" description="Helical" evidence="1">
    <location>
        <begin position="415"/>
        <end position="432"/>
    </location>
</feature>
<dbReference type="Pfam" id="PF06744">
    <property type="entry name" value="IcmF_C"/>
    <property type="match status" value="1"/>
</dbReference>
<dbReference type="NCBIfam" id="TIGR03348">
    <property type="entry name" value="VI_IcmF"/>
    <property type="match status" value="1"/>
</dbReference>
<dbReference type="AlphaFoldDB" id="A0A2T3NZ97"/>
<dbReference type="Proteomes" id="UP000241771">
    <property type="component" value="Unassembled WGS sequence"/>
</dbReference>
<evidence type="ECO:0000313" key="5">
    <source>
        <dbReference type="EMBL" id="PSW21562.1"/>
    </source>
</evidence>
<evidence type="ECO:0000259" key="2">
    <source>
        <dbReference type="Pfam" id="PF06744"/>
    </source>
</evidence>
<comment type="caution">
    <text evidence="5">The sequence shown here is derived from an EMBL/GenBank/DDBJ whole genome shotgun (WGS) entry which is preliminary data.</text>
</comment>
<gene>
    <name evidence="5" type="primary">icmF</name>
    <name evidence="5" type="ORF">C9I98_05590</name>
</gene>
<feature type="transmembrane region" description="Helical" evidence="1">
    <location>
        <begin position="41"/>
        <end position="62"/>
    </location>
</feature>
<feature type="domain" description="IcmF-related" evidence="3">
    <location>
        <begin position="474"/>
        <end position="767"/>
    </location>
</feature>
<proteinExistence type="predicted"/>
<protein>
    <submittedName>
        <fullName evidence="5">Type VI secretion system membrane subunit TssM</fullName>
    </submittedName>
</protein>
<keyword evidence="6" id="KW-1185">Reference proteome</keyword>
<keyword evidence="1" id="KW-0812">Transmembrane</keyword>
<dbReference type="InterPro" id="IPR025743">
    <property type="entry name" value="TssM1_N"/>
</dbReference>
<dbReference type="EMBL" id="PYMA01000002">
    <property type="protein sequence ID" value="PSW21562.1"/>
    <property type="molecule type" value="Genomic_DNA"/>
</dbReference>
<dbReference type="InterPro" id="IPR009612">
    <property type="entry name" value="IcmF-rel"/>
</dbReference>
<sequence>MMGKSKAIIISCLLALVTVGLTCLVLWLFDWYTVTPSWLLAAQVIALLMEAGLVAWGVYYLLRRPKPVVDEEKIVQQQRLAQLIKNRFAVIWKKQLASSANPYHLPWYLHLTNNIEQDTTLLRQLGFEMVETAEMPSDTICPVHFWAAENAVLIAIDLSHPQALVNDSIDTLFALLMKKRERQALNGVLCAVNLAALVQSDELTANELSLKYRSYLADFNQRTGLSLPTYCLFTQLAGVKDCCEIFSTLNEIEREQPFGALVPAIQGKGYDKGWFDASFDDLLQRLSITMSESLQQQLSDEYRESSVSGIFQLSALRFDVEDFLASTFNHHQFDDISLHFRGYFFLNAGGENTKADLLTFINAAELGMEALTASPNVETSLSLFIKKLFRDCIVKEADLVGVHPTKEWRYRCSRVAILGSLALLFCGFGLVLKTHYDQQQQVDNQALAMLERYKQNLSNDVIVPDDLSSPVFSLSELRAINQLYHGEETAWYDLSHWLPDSSIKTYVKTAYYQELNSVLLTIMRDYILKDMFVYNSLDDKVKTLELLNYHQLLYNPDRHDVSSLINYYIAALKEEGEGDADLLERFELLAMDVLNSGAVPPESDQELLALVRSSLSLNDMSELLYQHILQHPNFSRRVDLRKKLSPAYESVFQFTDDFSGYLVPYVFTREGFEELTNETGLQLASEATQAYEGVMGRISGEAEMNRINRQLRERYVSDYVKFWKSLTANILWVEVSTWGESTIQLEVATDPLYSPLVQLYQLVDIHTRLIDNAAASDKGETDQAENPNALRSDTIERVAKSIAIPFSNLHHLLAESETGQSKLAVALKQLRLSLEWIESAKEARSRGEYYLEQLKSADTSTPIAYLYKLSSNYDDPILPILMRGQALTINELALSASRGAINQEWGDIYRFYDKRFKGRYPFDKQSMFDTSLADFEDFFKRGGLFDGFTQKYNDYFDAGGFGETVIRGFIPHQDMIVSREYRAFEKTVKRVQQGIFSDDKIGFEFLLKADRMSPALTRFSIESGNKLFEYNNGPLLWRKQSWPIVSNRINDISIVTTDGSGADTREKLTGEWGWFRVADKMQSSSIVGTESLAWQYLADNHYVDLVVKSNGREQPFSPRFFQGLALPEKL</sequence>
<evidence type="ECO:0000313" key="6">
    <source>
        <dbReference type="Proteomes" id="UP000241771"/>
    </source>
</evidence>
<evidence type="ECO:0000259" key="4">
    <source>
        <dbReference type="Pfam" id="PF14331"/>
    </source>
</evidence>
<dbReference type="InterPro" id="IPR017731">
    <property type="entry name" value="TssM1-like"/>
</dbReference>
<evidence type="ECO:0000259" key="3">
    <source>
        <dbReference type="Pfam" id="PF06761"/>
    </source>
</evidence>
<feature type="domain" description="Type VI secretion system component TssM1 N-terminal" evidence="4">
    <location>
        <begin position="171"/>
        <end position="418"/>
    </location>
</feature>